<evidence type="ECO:0000313" key="4">
    <source>
        <dbReference type="Proteomes" id="UP000743370"/>
    </source>
</evidence>
<protein>
    <submittedName>
        <fullName evidence="3">Nuclear pore complex protein</fullName>
    </submittedName>
</protein>
<evidence type="ECO:0000256" key="1">
    <source>
        <dbReference type="SAM" id="Coils"/>
    </source>
</evidence>
<dbReference type="PANTHER" id="PTHR34418:SF3">
    <property type="entry name" value="NUCLEAR PORE COMPLEX PROTEIN NUP214"/>
    <property type="match status" value="1"/>
</dbReference>
<reference evidence="3 4" key="1">
    <citation type="submission" date="2020-05" db="EMBL/GenBank/DDBJ databases">
        <title>Vigna angularis (adzuki bean) Var. LongXiaoDou No. 4 denovo assembly.</title>
        <authorList>
            <person name="Xiang H."/>
        </authorList>
    </citation>
    <scope>NUCLEOTIDE SEQUENCE [LARGE SCALE GENOMIC DNA]</scope>
    <source>
        <tissue evidence="3">Leaf</tissue>
    </source>
</reference>
<proteinExistence type="predicted"/>
<evidence type="ECO:0000256" key="2">
    <source>
        <dbReference type="SAM" id="MobiDB-lite"/>
    </source>
</evidence>
<feature type="coiled-coil region" evidence="1">
    <location>
        <begin position="854"/>
        <end position="892"/>
    </location>
</feature>
<dbReference type="GO" id="GO:0017056">
    <property type="term" value="F:structural constituent of nuclear pore"/>
    <property type="evidence" value="ECO:0007669"/>
    <property type="project" value="InterPro"/>
</dbReference>
<feature type="region of interest" description="Disordered" evidence="2">
    <location>
        <begin position="1734"/>
        <end position="1753"/>
    </location>
</feature>
<feature type="region of interest" description="Disordered" evidence="2">
    <location>
        <begin position="1512"/>
        <end position="1550"/>
    </location>
</feature>
<feature type="compositionally biased region" description="Polar residues" evidence="2">
    <location>
        <begin position="1362"/>
        <end position="1374"/>
    </location>
</feature>
<dbReference type="GO" id="GO:0006405">
    <property type="term" value="P:RNA export from nucleus"/>
    <property type="evidence" value="ECO:0007669"/>
    <property type="project" value="InterPro"/>
</dbReference>
<dbReference type="InterPro" id="IPR044694">
    <property type="entry name" value="NUP214"/>
</dbReference>
<keyword evidence="1" id="KW-0175">Coiled coil</keyword>
<sequence>MSPTKIEPEEVEGEIIGSTDYFFVKVGEAVPLKSSDFNFEVETLPSQAIAISERFRLTFVAHSCGFFVVRTKDLIDSANEFKEKRNGSPVQQLSLVDVSIGRIRSLTLSTDNLTLAAVTSLSGDIRFYSVESFLNKEVKQSFSCSLDDSALVKDMRWITTQKNSYIVLSNTGKLYHGEIGFPLKQVMDNVDAVDWGMKGSFVAVASKSVLSILSVEFEERVSISLSFGSWIGDSAANNSIKVDYVKCIRPDSIVIGCVQVTEDGKEENYLVQVIRSRHGEINDKCSELVVQSFYDIYQGLIDDIVPVGSGPYLLSVYINQCQLAINANLKNTDQHIILLGWSADDDKSEAAIVDIERDKWVPRIELQGVWPKSSSLNIALSSDATIRISGKGITVNKYLGDVAFNNITRLTFGKRFVPRRCAARARWNSTTHISWLHRMFPLEVGAFANHRPRPDSFTRLYQLSLLPMVLGNKDSPEIVSVLHNYENTSLESHPGDKGCTFSEGLQKQEDKTFEVNGNLMAKPSGSLQQITCSDTKDSEVKLVANSQSLSSNEQQVVSVVDANQDTGNQNPFGSGEPQKILGQKTAALGTNIGSLTVNNHSASSGLPETTEKTRELWTGNSSRDSQRAFNLFPGEKFSFPKESHVSSVSASSYADGVGFQDRKYTMGATNVSGIIGGKPFVVQDMNKSPAINSTSKLAQNRGQLSPLVAGNMLPALNSSSHLSSDSNTAAMKSSATKFLPSNEQHGTSTKLGISSSDLSKQFGNINEMTKELDLLLRSIEVAGGFKDACTRSLQSSIEEVELGMDAFCDSQVDEHHEEVHYLLNKTIRVMARKIYLEGVYKQASDSRYWDLWNRQKLNSELELKRQHILSLNQDLTNQLIELERHFNALELNKFSQNGGRGMGHGPSQNRYGPSRFAFSFSGNFTYGLSRSLLFVDLERLKALHCINTAENLSDCLSKQMSALSLRSQTEERKNLKELLETIGIPYEEAFGSPDTKCFMKTPPSKKILFSDLTVNKDQSRRYQTSAVKSCEPETARRRRDSLDRSWTCFEPPKTTVKRMLLQELQKLNKKESLYSMNKEKKATTLEGSAPRQTDARIPSVVFPSKTKANILNSHLQLEEVSEKSKAFIPADSLRAPTQFSECTSSVLPKGNALFIPPQSAFHLSPTMVHGYSTETKDLATEKSTVQKFDFASNNENKPTLHWKIAQKSSIPTYSTTETPSMQTISSEMPITKSKMTIATSSTTVDKPSSAFTPETLRKVFPSSETQSSTTSTSSHFLGKVTEFHVDKSLPKENVPAVPTFDGSFNFVPSSTAKTSSSPPSSSVPSAAVPVAASVTSNSLTSLKTTTDSNLAMSSSSSPFLHFSNQKPKDTVTSLPNPPGFKSSIGPLKSETQPASVSKSDIQPASLLKADIQPAAVSNSKTDPDAAAEVVTRPNEPVNNASELKLEPTRKFSPTIDQSSSNNITSFDLNAIPVSQAARPSDTPLQFSTSFLSSASASSGKNEGLEVGISHEDEMEEEAPETSNNTAELSLGSFGGFGISSSPNPSMPKSNPFGGSFNNVATSLSSSTVSFSVRNGAMFKPASFTFSNPQSSAQTQTTNPGAFSGGFNTGAAVPDQAPPSGFGKPAQIGSGQQVLGSVLGGFGQSRQLGSGLPGSGFSPPSGFGRGFAGSSSTNTAIGGGFAGIASTGRGFAGVASPASGFSGGGFAGAAPPGVGGFAGAGSGGGFGAFSSQGNSGFGAAGGSKPPELFTQMRR</sequence>
<organism evidence="3 4">
    <name type="scientific">Phaseolus angularis</name>
    <name type="common">Azuki bean</name>
    <name type="synonym">Vigna angularis</name>
    <dbReference type="NCBI Taxonomy" id="3914"/>
    <lineage>
        <taxon>Eukaryota</taxon>
        <taxon>Viridiplantae</taxon>
        <taxon>Streptophyta</taxon>
        <taxon>Embryophyta</taxon>
        <taxon>Tracheophyta</taxon>
        <taxon>Spermatophyta</taxon>
        <taxon>Magnoliopsida</taxon>
        <taxon>eudicotyledons</taxon>
        <taxon>Gunneridae</taxon>
        <taxon>Pentapetalae</taxon>
        <taxon>rosids</taxon>
        <taxon>fabids</taxon>
        <taxon>Fabales</taxon>
        <taxon>Fabaceae</taxon>
        <taxon>Papilionoideae</taxon>
        <taxon>50 kb inversion clade</taxon>
        <taxon>NPAAA clade</taxon>
        <taxon>indigoferoid/millettioid clade</taxon>
        <taxon>Phaseoleae</taxon>
        <taxon>Vigna</taxon>
    </lineage>
</organism>
<gene>
    <name evidence="3" type="ORF">HKW66_Vig0193300</name>
</gene>
<feature type="region of interest" description="Disordered" evidence="2">
    <location>
        <begin position="1360"/>
        <end position="1393"/>
    </location>
</feature>
<name>A0A8T0KPK7_PHAAN</name>
<evidence type="ECO:0000313" key="3">
    <source>
        <dbReference type="EMBL" id="KAG2401634.1"/>
    </source>
</evidence>
<accession>A0A8T0KPK7</accession>
<comment type="caution">
    <text evidence="3">The sequence shown here is derived from an EMBL/GenBank/DDBJ whole genome shotgun (WGS) entry which is preliminary data.</text>
</comment>
<dbReference type="Proteomes" id="UP000743370">
    <property type="component" value="Unassembled WGS sequence"/>
</dbReference>
<dbReference type="EMBL" id="JABFOF010000003">
    <property type="protein sequence ID" value="KAG2401634.1"/>
    <property type="molecule type" value="Genomic_DNA"/>
</dbReference>
<dbReference type="PANTHER" id="PTHR34418">
    <property type="entry name" value="NUCLEAR PORE COMPLEX PROTEIN NUP214 ISOFORM X1"/>
    <property type="match status" value="1"/>
</dbReference>
<dbReference type="SUPFAM" id="SSF117289">
    <property type="entry name" value="Nucleoporin domain"/>
    <property type="match status" value="1"/>
</dbReference>
<feature type="compositionally biased region" description="Low complexity" evidence="2">
    <location>
        <begin position="1538"/>
        <end position="1550"/>
    </location>
</feature>